<evidence type="ECO:0000313" key="1">
    <source>
        <dbReference type="EMBL" id="JAD59181.1"/>
    </source>
</evidence>
<dbReference type="AlphaFoldDB" id="A0A0A9MGQ3"/>
<reference evidence="1" key="2">
    <citation type="journal article" date="2015" name="Data Brief">
        <title>Shoot transcriptome of the giant reed, Arundo donax.</title>
        <authorList>
            <person name="Barrero R.A."/>
            <person name="Guerrero F.D."/>
            <person name="Moolhuijzen P."/>
            <person name="Goolsby J.A."/>
            <person name="Tidwell J."/>
            <person name="Bellgard S.E."/>
            <person name="Bellgard M.I."/>
        </authorList>
    </citation>
    <scope>NUCLEOTIDE SEQUENCE</scope>
    <source>
        <tissue evidence="1">Shoot tissue taken approximately 20 cm above the soil surface</tissue>
    </source>
</reference>
<protein>
    <submittedName>
        <fullName evidence="1">Uncharacterized protein</fullName>
    </submittedName>
</protein>
<name>A0A0A9MGQ3_ARUDO</name>
<accession>A0A0A9MGQ3</accession>
<proteinExistence type="predicted"/>
<organism evidence="1">
    <name type="scientific">Arundo donax</name>
    <name type="common">Giant reed</name>
    <name type="synonym">Donax arundinaceus</name>
    <dbReference type="NCBI Taxonomy" id="35708"/>
    <lineage>
        <taxon>Eukaryota</taxon>
        <taxon>Viridiplantae</taxon>
        <taxon>Streptophyta</taxon>
        <taxon>Embryophyta</taxon>
        <taxon>Tracheophyta</taxon>
        <taxon>Spermatophyta</taxon>
        <taxon>Magnoliopsida</taxon>
        <taxon>Liliopsida</taxon>
        <taxon>Poales</taxon>
        <taxon>Poaceae</taxon>
        <taxon>PACMAD clade</taxon>
        <taxon>Arundinoideae</taxon>
        <taxon>Arundineae</taxon>
        <taxon>Arundo</taxon>
    </lineage>
</organism>
<sequence>MKIQTQYEQSKPRIVRVLSFISSDHRLRSESYSLVLTEN</sequence>
<reference evidence="1" key="1">
    <citation type="submission" date="2014-09" db="EMBL/GenBank/DDBJ databases">
        <authorList>
            <person name="Magalhaes I.L.F."/>
            <person name="Oliveira U."/>
            <person name="Santos F.R."/>
            <person name="Vidigal T.H.D.A."/>
            <person name="Brescovit A.D."/>
            <person name="Santos A.J."/>
        </authorList>
    </citation>
    <scope>NUCLEOTIDE SEQUENCE</scope>
    <source>
        <tissue evidence="1">Shoot tissue taken approximately 20 cm above the soil surface</tissue>
    </source>
</reference>
<dbReference type="EMBL" id="GBRH01238714">
    <property type="protein sequence ID" value="JAD59181.1"/>
    <property type="molecule type" value="Transcribed_RNA"/>
</dbReference>